<dbReference type="InterPro" id="IPR024096">
    <property type="entry name" value="NO_sig/Golgi_transp_ligand-bd"/>
</dbReference>
<evidence type="ECO:0000256" key="5">
    <source>
        <dbReference type="ARBA" id="ARBA00022824"/>
    </source>
</evidence>
<evidence type="ECO:0000256" key="2">
    <source>
        <dbReference type="ARBA" id="ARBA00004240"/>
    </source>
</evidence>
<keyword evidence="6" id="KW-0931">ER-Golgi transport</keyword>
<gene>
    <name evidence="8" type="ORF">TSUD_187340</name>
</gene>
<accession>A0A2Z6NPK9</accession>
<evidence type="ECO:0008006" key="10">
    <source>
        <dbReference type="Google" id="ProtNLM"/>
    </source>
</evidence>
<keyword evidence="5" id="KW-0256">Endoplasmic reticulum</keyword>
<keyword evidence="9" id="KW-1185">Reference proteome</keyword>
<dbReference type="SUPFAM" id="SSF111126">
    <property type="entry name" value="Ligand-binding domain in the NO signalling and Golgi transport"/>
    <property type="match status" value="1"/>
</dbReference>
<dbReference type="InterPro" id="IPR007194">
    <property type="entry name" value="TRAPP_component"/>
</dbReference>
<dbReference type="Gene3D" id="3.30.1380.20">
    <property type="entry name" value="Trafficking protein particle complex subunit 3"/>
    <property type="match status" value="1"/>
</dbReference>
<evidence type="ECO:0000256" key="7">
    <source>
        <dbReference type="ARBA" id="ARBA00023034"/>
    </source>
</evidence>
<protein>
    <recommendedName>
        <fullName evidence="10">Trafficking protein particle complex subunit</fullName>
    </recommendedName>
</protein>
<proteinExistence type="inferred from homology"/>
<dbReference type="AlphaFoldDB" id="A0A2Z6NPK9"/>
<dbReference type="InterPro" id="IPR016721">
    <property type="entry name" value="Bet3"/>
</dbReference>
<comment type="similarity">
    <text evidence="3">Belongs to the TRAPP small subunits family. BET3 subfamily.</text>
</comment>
<evidence type="ECO:0000313" key="9">
    <source>
        <dbReference type="Proteomes" id="UP000242715"/>
    </source>
</evidence>
<keyword evidence="7" id="KW-0333">Golgi apparatus</keyword>
<dbReference type="Proteomes" id="UP000242715">
    <property type="component" value="Unassembled WGS sequence"/>
</dbReference>
<dbReference type="Pfam" id="PF04051">
    <property type="entry name" value="TRAPP"/>
    <property type="match status" value="1"/>
</dbReference>
<dbReference type="GO" id="GO:0005783">
    <property type="term" value="C:endoplasmic reticulum"/>
    <property type="evidence" value="ECO:0007669"/>
    <property type="project" value="UniProtKB-SubCell"/>
</dbReference>
<dbReference type="GO" id="GO:0005794">
    <property type="term" value="C:Golgi apparatus"/>
    <property type="evidence" value="ECO:0007669"/>
    <property type="project" value="UniProtKB-SubCell"/>
</dbReference>
<evidence type="ECO:0000256" key="4">
    <source>
        <dbReference type="ARBA" id="ARBA00022448"/>
    </source>
</evidence>
<evidence type="ECO:0000256" key="6">
    <source>
        <dbReference type="ARBA" id="ARBA00022892"/>
    </source>
</evidence>
<name>A0A2Z6NPK9_TRISU</name>
<reference evidence="9" key="1">
    <citation type="journal article" date="2017" name="Front. Plant Sci.">
        <title>Climate Clever Clovers: New Paradigm to Reduce the Environmental Footprint of Ruminants by Breeding Low Methanogenic Forages Utilizing Haplotype Variation.</title>
        <authorList>
            <person name="Kaur P."/>
            <person name="Appels R."/>
            <person name="Bayer P.E."/>
            <person name="Keeble-Gagnere G."/>
            <person name="Wang J."/>
            <person name="Hirakawa H."/>
            <person name="Shirasawa K."/>
            <person name="Vercoe P."/>
            <person name="Stefanova K."/>
            <person name="Durmic Z."/>
            <person name="Nichols P."/>
            <person name="Revell C."/>
            <person name="Isobe S.N."/>
            <person name="Edwards D."/>
            <person name="Erskine W."/>
        </authorList>
    </citation>
    <scope>NUCLEOTIDE SEQUENCE [LARGE SCALE GENOMIC DNA]</scope>
    <source>
        <strain evidence="9">cv. Daliak</strain>
    </source>
</reference>
<sequence length="97" mass="11009">MFLGVTASVTNWDAEGTTCSIVLEDNPLVDFVELPDNYQGLYYCNILSGVIRGALDMVSMKVEVTWLRDALRGDDVFELQVKLLKQVPEEYPYKDDE</sequence>
<dbReference type="OrthoDB" id="10262857at2759"/>
<dbReference type="PANTHER" id="PTHR13048">
    <property type="entry name" value="TRAFFICKING PROTEIN PARTICLE COMPLEX SUBUNIT 3"/>
    <property type="match status" value="1"/>
</dbReference>
<evidence type="ECO:0000313" key="8">
    <source>
        <dbReference type="EMBL" id="GAU45991.1"/>
    </source>
</evidence>
<comment type="subcellular location">
    <subcellularLocation>
        <location evidence="2">Endoplasmic reticulum</location>
    </subcellularLocation>
    <subcellularLocation>
        <location evidence="1">Golgi apparatus</location>
        <location evidence="1">cis-Golgi network</location>
    </subcellularLocation>
</comment>
<dbReference type="EMBL" id="DF974168">
    <property type="protein sequence ID" value="GAU45991.1"/>
    <property type="molecule type" value="Genomic_DNA"/>
</dbReference>
<evidence type="ECO:0000256" key="1">
    <source>
        <dbReference type="ARBA" id="ARBA00004222"/>
    </source>
</evidence>
<dbReference type="GO" id="GO:0048193">
    <property type="term" value="P:Golgi vesicle transport"/>
    <property type="evidence" value="ECO:0007669"/>
    <property type="project" value="InterPro"/>
</dbReference>
<organism evidence="8 9">
    <name type="scientific">Trifolium subterraneum</name>
    <name type="common">Subterranean clover</name>
    <dbReference type="NCBI Taxonomy" id="3900"/>
    <lineage>
        <taxon>Eukaryota</taxon>
        <taxon>Viridiplantae</taxon>
        <taxon>Streptophyta</taxon>
        <taxon>Embryophyta</taxon>
        <taxon>Tracheophyta</taxon>
        <taxon>Spermatophyta</taxon>
        <taxon>Magnoliopsida</taxon>
        <taxon>eudicotyledons</taxon>
        <taxon>Gunneridae</taxon>
        <taxon>Pentapetalae</taxon>
        <taxon>rosids</taxon>
        <taxon>fabids</taxon>
        <taxon>Fabales</taxon>
        <taxon>Fabaceae</taxon>
        <taxon>Papilionoideae</taxon>
        <taxon>50 kb inversion clade</taxon>
        <taxon>NPAAA clade</taxon>
        <taxon>Hologalegina</taxon>
        <taxon>IRL clade</taxon>
        <taxon>Trifolieae</taxon>
        <taxon>Trifolium</taxon>
    </lineage>
</organism>
<evidence type="ECO:0000256" key="3">
    <source>
        <dbReference type="ARBA" id="ARBA00006218"/>
    </source>
</evidence>
<dbReference type="GO" id="GO:0030008">
    <property type="term" value="C:TRAPP complex"/>
    <property type="evidence" value="ECO:0007669"/>
    <property type="project" value="InterPro"/>
</dbReference>
<keyword evidence="4" id="KW-0813">Transport</keyword>